<dbReference type="EMBL" id="DXAW01000072">
    <property type="protein sequence ID" value="HIZ85561.1"/>
    <property type="molecule type" value="Genomic_DNA"/>
</dbReference>
<accession>A0A9D2GQ20</accession>
<evidence type="ECO:0000313" key="3">
    <source>
        <dbReference type="Proteomes" id="UP000824115"/>
    </source>
</evidence>
<evidence type="ECO:0000313" key="2">
    <source>
        <dbReference type="EMBL" id="HIZ85561.1"/>
    </source>
</evidence>
<proteinExistence type="predicted"/>
<dbReference type="AlphaFoldDB" id="A0A9D2GQ20"/>
<comment type="caution">
    <text evidence="2">The sequence shown here is derived from an EMBL/GenBank/DDBJ whole genome shotgun (WGS) entry which is preliminary data.</text>
</comment>
<gene>
    <name evidence="2" type="ORF">IAC04_03625</name>
</gene>
<reference evidence="2" key="2">
    <citation type="submission" date="2021-04" db="EMBL/GenBank/DDBJ databases">
        <authorList>
            <person name="Gilroy R."/>
        </authorList>
    </citation>
    <scope>NUCLEOTIDE SEQUENCE</scope>
    <source>
        <strain evidence="2">Gambia16-554</strain>
    </source>
</reference>
<protein>
    <submittedName>
        <fullName evidence="2">Uncharacterized protein</fullName>
    </submittedName>
</protein>
<name>A0A9D2GQ20_9BACT</name>
<sequence>MKKLLALMLALTASLMIASAQDIIVLKNSERIDAKIVNVSSTEISYKKASYLDGPTFTLNIA</sequence>
<feature type="signal peptide" evidence="1">
    <location>
        <begin position="1"/>
        <end position="20"/>
    </location>
</feature>
<organism evidence="2 3">
    <name type="scientific">Candidatus Coprenecus stercoravium</name>
    <dbReference type="NCBI Taxonomy" id="2840735"/>
    <lineage>
        <taxon>Bacteria</taxon>
        <taxon>Pseudomonadati</taxon>
        <taxon>Bacteroidota</taxon>
        <taxon>Bacteroidia</taxon>
        <taxon>Bacteroidales</taxon>
        <taxon>Rikenellaceae</taxon>
        <taxon>Rikenellaceae incertae sedis</taxon>
        <taxon>Candidatus Coprenecus</taxon>
    </lineage>
</organism>
<dbReference type="Proteomes" id="UP000824115">
    <property type="component" value="Unassembled WGS sequence"/>
</dbReference>
<keyword evidence="1" id="KW-0732">Signal</keyword>
<feature type="non-terminal residue" evidence="2">
    <location>
        <position position="62"/>
    </location>
</feature>
<reference evidence="2" key="1">
    <citation type="journal article" date="2021" name="PeerJ">
        <title>Extensive microbial diversity within the chicken gut microbiome revealed by metagenomics and culture.</title>
        <authorList>
            <person name="Gilroy R."/>
            <person name="Ravi A."/>
            <person name="Getino M."/>
            <person name="Pursley I."/>
            <person name="Horton D.L."/>
            <person name="Alikhan N.F."/>
            <person name="Baker D."/>
            <person name="Gharbi K."/>
            <person name="Hall N."/>
            <person name="Watson M."/>
            <person name="Adriaenssens E.M."/>
            <person name="Foster-Nyarko E."/>
            <person name="Jarju S."/>
            <person name="Secka A."/>
            <person name="Antonio M."/>
            <person name="Oren A."/>
            <person name="Chaudhuri R.R."/>
            <person name="La Ragione R."/>
            <person name="Hildebrand F."/>
            <person name="Pallen M.J."/>
        </authorList>
    </citation>
    <scope>NUCLEOTIDE SEQUENCE</scope>
    <source>
        <strain evidence="2">Gambia16-554</strain>
    </source>
</reference>
<feature type="chain" id="PRO_5039654253" evidence="1">
    <location>
        <begin position="21"/>
        <end position="62"/>
    </location>
</feature>
<evidence type="ECO:0000256" key="1">
    <source>
        <dbReference type="SAM" id="SignalP"/>
    </source>
</evidence>